<dbReference type="Proteomes" id="UP000003751">
    <property type="component" value="Unassembled WGS sequence"/>
</dbReference>
<dbReference type="Gene3D" id="3.30.70.100">
    <property type="match status" value="1"/>
</dbReference>
<feature type="compositionally biased region" description="Basic and acidic residues" evidence="10">
    <location>
        <begin position="8"/>
        <end position="20"/>
    </location>
</feature>
<dbReference type="SUPFAM" id="SSF81653">
    <property type="entry name" value="Calcium ATPase, transduction domain A"/>
    <property type="match status" value="1"/>
</dbReference>
<keyword evidence="16" id="KW-1185">Reference proteome</keyword>
<dbReference type="STRING" id="797209.GCA_000376445_03214"/>
<feature type="transmembrane region" description="Helical" evidence="11">
    <location>
        <begin position="162"/>
        <end position="182"/>
    </location>
</feature>
<dbReference type="InterPro" id="IPR001757">
    <property type="entry name" value="P_typ_ATPase"/>
</dbReference>
<reference evidence="13 15" key="1">
    <citation type="journal article" date="2014" name="ISME J.">
        <title>Trehalose/2-sulfotrehalose biosynthesis and glycine-betaine uptake are widely spread mechanisms for osmoadaptation in the Halobacteriales.</title>
        <authorList>
            <person name="Youssef N.H."/>
            <person name="Savage-Ashlock K.N."/>
            <person name="McCully A.L."/>
            <person name="Luedtke B."/>
            <person name="Shaw E.I."/>
            <person name="Hoff W.D."/>
            <person name="Elshahed M.S."/>
        </authorList>
    </citation>
    <scope>NUCLEOTIDE SEQUENCE [LARGE SCALE GENOMIC DNA]</scope>
    <source>
        <strain evidence="13 15">DX253</strain>
    </source>
</reference>
<dbReference type="InterPro" id="IPR036163">
    <property type="entry name" value="HMA_dom_sf"/>
</dbReference>
<evidence type="ECO:0000256" key="5">
    <source>
        <dbReference type="ARBA" id="ARBA00022741"/>
    </source>
</evidence>
<evidence type="ECO:0000256" key="1">
    <source>
        <dbReference type="ARBA" id="ARBA00004127"/>
    </source>
</evidence>
<dbReference type="InterPro" id="IPR023299">
    <property type="entry name" value="ATPase_P-typ_cyto_dom_N"/>
</dbReference>
<proteinExistence type="inferred from homology"/>
<dbReference type="AlphaFoldDB" id="E7QZG5"/>
<evidence type="ECO:0000313" key="14">
    <source>
        <dbReference type="EMBL" id="SHL04914.1"/>
    </source>
</evidence>
<feature type="region of interest" description="Disordered" evidence="10">
    <location>
        <begin position="1"/>
        <end position="20"/>
    </location>
</feature>
<dbReference type="PROSITE" id="PS01229">
    <property type="entry name" value="COF_2"/>
    <property type="match status" value="1"/>
</dbReference>
<dbReference type="SUPFAM" id="SSF81665">
    <property type="entry name" value="Calcium ATPase, transmembrane domain M"/>
    <property type="match status" value="1"/>
</dbReference>
<evidence type="ECO:0000313" key="13">
    <source>
        <dbReference type="EMBL" id="EFW90086.1"/>
    </source>
</evidence>
<evidence type="ECO:0000256" key="7">
    <source>
        <dbReference type="ARBA" id="ARBA00022967"/>
    </source>
</evidence>
<evidence type="ECO:0000256" key="4">
    <source>
        <dbReference type="ARBA" id="ARBA00022723"/>
    </source>
</evidence>
<organism evidence="13 15">
    <name type="scientific">Haladaptatus paucihalophilus DX253</name>
    <dbReference type="NCBI Taxonomy" id="797209"/>
    <lineage>
        <taxon>Archaea</taxon>
        <taxon>Methanobacteriati</taxon>
        <taxon>Methanobacteriota</taxon>
        <taxon>Stenosarchaea group</taxon>
        <taxon>Halobacteria</taxon>
        <taxon>Halobacteriales</taxon>
        <taxon>Haladaptataceae</taxon>
        <taxon>Haladaptatus</taxon>
    </lineage>
</organism>
<dbReference type="Gene3D" id="3.40.50.1000">
    <property type="entry name" value="HAD superfamily/HAD-like"/>
    <property type="match status" value="1"/>
</dbReference>
<dbReference type="Pfam" id="PF00702">
    <property type="entry name" value="Hydrolase"/>
    <property type="match status" value="1"/>
</dbReference>
<dbReference type="Proteomes" id="UP000184203">
    <property type="component" value="Unassembled WGS sequence"/>
</dbReference>
<dbReference type="PANTHER" id="PTHR43520">
    <property type="entry name" value="ATP7, ISOFORM B"/>
    <property type="match status" value="1"/>
</dbReference>
<dbReference type="PROSITE" id="PS00154">
    <property type="entry name" value="ATPASE_E1_E2"/>
    <property type="match status" value="1"/>
</dbReference>
<dbReference type="InterPro" id="IPR023214">
    <property type="entry name" value="HAD_sf"/>
</dbReference>
<keyword evidence="4" id="KW-0479">Metal-binding</keyword>
<feature type="transmembrane region" description="Helical" evidence="11">
    <location>
        <begin position="762"/>
        <end position="778"/>
    </location>
</feature>
<dbReference type="InterPro" id="IPR036412">
    <property type="entry name" value="HAD-like_sf"/>
</dbReference>
<dbReference type="InterPro" id="IPR044492">
    <property type="entry name" value="P_typ_ATPase_HD_dom"/>
</dbReference>
<dbReference type="CDD" id="cd00371">
    <property type="entry name" value="HMA"/>
    <property type="match status" value="1"/>
</dbReference>
<keyword evidence="5" id="KW-0547">Nucleotide-binding</keyword>
<sequence>MSESTAATDDRRAPDDRSATDECTLCGLPTGDAPVTDDDVAGGYCCRGCLEIARTLDDVEAADADEVRSERKTGTENAPEDADHTYLAVDGMHCATCETFIESTAADADGVYGADASYATDMLRVAHDADTDLEDVRRVLDRYGYGVGDPDDTDDERTDTQLVRFLIGGGVFGMMVMMWYVLFLYPSYLGFAPLVDLGGFDGLYLFGNVWLMSSIVLFYTGYPILRGAVVSLRAGQPNMDLLVSLAAVSSYCYSAVAVLVGGTHVYFDVTVTIVIVVTIGNYYEDRIKQRATSGLSELTSAHVDDATRITEDDDHETVPVEDLVPGDRVLVRPGERVPVDGTVIDGSAAIDESLITGESIPKTRRPGDPVLGGTIASDNPIVVEVGTDATSTLDRLVERLWQIQSSRSGIQRLADKLATLFVPTVLVLAVVTTGYHLVTGSTVATALLTGLTVLIVSCPCALGLATPLAVASGIREAADRGIVVASDAVFESVPDADVVVFDKTGTLTDGAMTVRDVVVNGDADDADNTDADDTDSVLARAGALERFSAHPIAAAIADAAEETPDAEDVETHDRGVTGVVDGEQVVVGHPSLVESRGVALTSSDKATIADARDAGSVPVVVAWGGRVRGVVVVGDTPRPEWETAVAAIGGDRDVVILTGDDERAVSRFHADPNVSEVFAGVPPQAKRETIERLKSRGTVAMVGDGSNDALALAAADIGIALGSGTDLAGDAADAVLVRNDLDAVPEVFAVARGTNRRLRRNLAWAFLYNAVAVPLAAFGLLNPLFAAVAMGTSSLIVVANSARSLD</sequence>
<gene>
    <name evidence="14" type="ORF">SAMN05444342_2849</name>
    <name evidence="13" type="ORF">ZOD2009_20872</name>
</gene>
<dbReference type="GO" id="GO:0055070">
    <property type="term" value="P:copper ion homeostasis"/>
    <property type="evidence" value="ECO:0007669"/>
    <property type="project" value="TreeGrafter"/>
</dbReference>
<dbReference type="GO" id="GO:0005524">
    <property type="term" value="F:ATP binding"/>
    <property type="evidence" value="ECO:0007669"/>
    <property type="project" value="UniProtKB-KW"/>
</dbReference>
<dbReference type="GO" id="GO:0012505">
    <property type="term" value="C:endomembrane system"/>
    <property type="evidence" value="ECO:0007669"/>
    <property type="project" value="UniProtKB-SubCell"/>
</dbReference>
<dbReference type="PANTHER" id="PTHR43520:SF8">
    <property type="entry name" value="P-TYPE CU(+) TRANSPORTER"/>
    <property type="match status" value="1"/>
</dbReference>
<dbReference type="Pfam" id="PF00122">
    <property type="entry name" value="E1-E2_ATPase"/>
    <property type="match status" value="1"/>
</dbReference>
<comment type="subcellular location">
    <subcellularLocation>
        <location evidence="1">Endomembrane system</location>
        <topology evidence="1">Multi-pass membrane protein</topology>
    </subcellularLocation>
</comment>
<evidence type="ECO:0000256" key="3">
    <source>
        <dbReference type="ARBA" id="ARBA00022692"/>
    </source>
</evidence>
<dbReference type="Gene3D" id="2.70.150.10">
    <property type="entry name" value="Calcium-transporting ATPase, cytoplasmic transduction domain A"/>
    <property type="match status" value="1"/>
</dbReference>
<feature type="transmembrane region" description="Helical" evidence="11">
    <location>
        <begin position="444"/>
        <end position="470"/>
    </location>
</feature>
<dbReference type="SFLD" id="SFLDS00003">
    <property type="entry name" value="Haloacid_Dehalogenase"/>
    <property type="match status" value="1"/>
</dbReference>
<dbReference type="SFLD" id="SFLDG00002">
    <property type="entry name" value="C1.7:_P-type_atpase_like"/>
    <property type="match status" value="1"/>
</dbReference>
<keyword evidence="3 11" id="KW-0812">Transmembrane</keyword>
<dbReference type="InterPro" id="IPR023298">
    <property type="entry name" value="ATPase_P-typ_TM_dom_sf"/>
</dbReference>
<feature type="domain" description="HMA" evidence="12">
    <location>
        <begin position="83"/>
        <end position="148"/>
    </location>
</feature>
<feature type="transmembrane region" description="Helical" evidence="11">
    <location>
        <begin position="417"/>
        <end position="438"/>
    </location>
</feature>
<keyword evidence="8 11" id="KW-1133">Transmembrane helix</keyword>
<dbReference type="SUPFAM" id="SSF56784">
    <property type="entry name" value="HAD-like"/>
    <property type="match status" value="1"/>
</dbReference>
<accession>E7QZG5</accession>
<dbReference type="InterPro" id="IPR027256">
    <property type="entry name" value="P-typ_ATPase_IB"/>
</dbReference>
<keyword evidence="9 11" id="KW-0472">Membrane</keyword>
<reference evidence="14" key="2">
    <citation type="submission" date="2016-11" db="EMBL/GenBank/DDBJ databases">
        <authorList>
            <person name="Jaros S."/>
            <person name="Januszkiewicz K."/>
            <person name="Wedrychowicz H."/>
        </authorList>
    </citation>
    <scope>NUCLEOTIDE SEQUENCE [LARGE SCALE GENOMIC DNA]</scope>
    <source>
        <strain evidence="14">DX253</strain>
    </source>
</reference>
<dbReference type="RefSeq" id="WP_007983184.1">
    <property type="nucleotide sequence ID" value="NZ_AEMG01000029.1"/>
</dbReference>
<feature type="transmembrane region" description="Helical" evidence="11">
    <location>
        <begin position="202"/>
        <end position="220"/>
    </location>
</feature>
<dbReference type="PROSITE" id="PS50846">
    <property type="entry name" value="HMA_2"/>
    <property type="match status" value="1"/>
</dbReference>
<keyword evidence="7" id="KW-1278">Translocase</keyword>
<reference evidence="16" key="3">
    <citation type="submission" date="2016-11" db="EMBL/GenBank/DDBJ databases">
        <authorList>
            <person name="Varghese N."/>
            <person name="Submissions S."/>
        </authorList>
    </citation>
    <scope>NUCLEOTIDE SEQUENCE [LARGE SCALE GENOMIC DNA]</scope>
    <source>
        <strain evidence="16">DX253</strain>
    </source>
</reference>
<evidence type="ECO:0000313" key="16">
    <source>
        <dbReference type="Proteomes" id="UP000184203"/>
    </source>
</evidence>
<dbReference type="InterPro" id="IPR008250">
    <property type="entry name" value="ATPase_P-typ_transduc_dom_A_sf"/>
</dbReference>
<dbReference type="EMBL" id="FRAN01000004">
    <property type="protein sequence ID" value="SHL04914.1"/>
    <property type="molecule type" value="Genomic_DNA"/>
</dbReference>
<keyword evidence="6" id="KW-0067">ATP-binding</keyword>
<dbReference type="InterPro" id="IPR059000">
    <property type="entry name" value="ATPase_P-type_domA"/>
</dbReference>
<evidence type="ECO:0000256" key="10">
    <source>
        <dbReference type="SAM" id="MobiDB-lite"/>
    </source>
</evidence>
<dbReference type="Gene3D" id="3.40.1110.10">
    <property type="entry name" value="Calcium-transporting ATPase, cytoplasmic domain N"/>
    <property type="match status" value="1"/>
</dbReference>
<dbReference type="PATRIC" id="fig|797209.4.peg.4091"/>
<dbReference type="EMBL" id="AEMG01000029">
    <property type="protein sequence ID" value="EFW90086.1"/>
    <property type="molecule type" value="Genomic_DNA"/>
</dbReference>
<dbReference type="NCBIfam" id="TIGR01494">
    <property type="entry name" value="ATPase_P-type"/>
    <property type="match status" value="2"/>
</dbReference>
<evidence type="ECO:0000256" key="2">
    <source>
        <dbReference type="ARBA" id="ARBA00006024"/>
    </source>
</evidence>
<dbReference type="OrthoDB" id="8588at2157"/>
<dbReference type="eggNOG" id="arCOG02764">
    <property type="taxonomic scope" value="Archaea"/>
</dbReference>
<evidence type="ECO:0000256" key="11">
    <source>
        <dbReference type="SAM" id="Phobius"/>
    </source>
</evidence>
<dbReference type="GO" id="GO:0016887">
    <property type="term" value="F:ATP hydrolysis activity"/>
    <property type="evidence" value="ECO:0007669"/>
    <property type="project" value="InterPro"/>
</dbReference>
<dbReference type="InterPro" id="IPR018303">
    <property type="entry name" value="ATPase_P-typ_P_site"/>
</dbReference>
<evidence type="ECO:0000256" key="9">
    <source>
        <dbReference type="ARBA" id="ARBA00023136"/>
    </source>
</evidence>
<dbReference type="SFLD" id="SFLDF00027">
    <property type="entry name" value="p-type_atpase"/>
    <property type="match status" value="1"/>
</dbReference>
<dbReference type="Pfam" id="PF00403">
    <property type="entry name" value="HMA"/>
    <property type="match status" value="1"/>
</dbReference>
<name>E7QZG5_HALPU</name>
<dbReference type="InterPro" id="IPR006121">
    <property type="entry name" value="HMA_dom"/>
</dbReference>
<evidence type="ECO:0000256" key="8">
    <source>
        <dbReference type="ARBA" id="ARBA00022989"/>
    </source>
</evidence>
<protein>
    <submittedName>
        <fullName evidence="14">Cu2+-exporting ATPase</fullName>
    </submittedName>
    <submittedName>
        <fullName evidence="13">Heavy metal translocating P-type ATPase</fullName>
    </submittedName>
</protein>
<dbReference type="GO" id="GO:0016020">
    <property type="term" value="C:membrane"/>
    <property type="evidence" value="ECO:0007669"/>
    <property type="project" value="InterPro"/>
</dbReference>
<dbReference type="GO" id="GO:0043682">
    <property type="term" value="F:P-type divalent copper transporter activity"/>
    <property type="evidence" value="ECO:0007669"/>
    <property type="project" value="TreeGrafter"/>
</dbReference>
<dbReference type="SUPFAM" id="SSF55008">
    <property type="entry name" value="HMA, heavy metal-associated domain"/>
    <property type="match status" value="1"/>
</dbReference>
<evidence type="ECO:0000256" key="6">
    <source>
        <dbReference type="ARBA" id="ARBA00022840"/>
    </source>
</evidence>
<evidence type="ECO:0000259" key="12">
    <source>
        <dbReference type="PROSITE" id="PS50846"/>
    </source>
</evidence>
<dbReference type="NCBIfam" id="TIGR01525">
    <property type="entry name" value="ATPase-IB_hvy"/>
    <property type="match status" value="1"/>
</dbReference>
<evidence type="ECO:0000313" key="15">
    <source>
        <dbReference type="Proteomes" id="UP000003751"/>
    </source>
</evidence>
<feature type="transmembrane region" description="Helical" evidence="11">
    <location>
        <begin position="265"/>
        <end position="283"/>
    </location>
</feature>
<feature type="transmembrane region" description="Helical" evidence="11">
    <location>
        <begin position="241"/>
        <end position="259"/>
    </location>
</feature>
<dbReference type="NCBIfam" id="TIGR01511">
    <property type="entry name" value="ATPase-IB1_Cu"/>
    <property type="match status" value="1"/>
</dbReference>
<comment type="similarity">
    <text evidence="2">Belongs to the cation transport ATPase (P-type) (TC 3.A.3) family. Type IB subfamily.</text>
</comment>
<dbReference type="PRINTS" id="PR00119">
    <property type="entry name" value="CATATPASE"/>
</dbReference>
<dbReference type="GO" id="GO:0005507">
    <property type="term" value="F:copper ion binding"/>
    <property type="evidence" value="ECO:0007669"/>
    <property type="project" value="TreeGrafter"/>
</dbReference>